<feature type="domain" description="DUF4216" evidence="1">
    <location>
        <begin position="212"/>
        <end position="258"/>
    </location>
</feature>
<evidence type="ECO:0000313" key="2">
    <source>
        <dbReference type="EMBL" id="RYR66245.1"/>
    </source>
</evidence>
<comment type="caution">
    <text evidence="2">The sequence shown here is derived from an EMBL/GenBank/DDBJ whole genome shotgun (WGS) entry which is preliminary data.</text>
</comment>
<evidence type="ECO:0000313" key="3">
    <source>
        <dbReference type="Proteomes" id="UP000289738"/>
    </source>
</evidence>
<sequence length="360" mass="41741">MVNEAFNITLQHRSEDITTIKHARDDEDVLPYLYEGPSRAVLDFNDLLLDGKQDLYPRCSKYSKLLFLVKLYDIKWRVDDQPVDVTHNSRETMFPAIRKALGTLSHFELTLMEKHQAHHHVLVNCDVVVPIKSTLHSKEMKLLAYGPMIQARHFWAYNVNGYKFNTITKKDGLKTQNSGVYVSSDTRSYASMRDNRVVVGSVLYYKKILDIIELNYSYNFRVVLFKCVWADIPTNRGIKQDHLGLTSINFSHPIHTSDQEEDEWLNMSAKYDIGDLQLTRKEDIEDPIENASENFDDVALDGKESDLEDNLDDISSVGIDRSMQFDLNKVSEEDNETLEDQQREDDIHVKKRCFNLNKKP</sequence>
<evidence type="ECO:0000259" key="1">
    <source>
        <dbReference type="Pfam" id="PF13952"/>
    </source>
</evidence>
<gene>
    <name evidence="2" type="ORF">Ahy_A03g012223</name>
</gene>
<dbReference type="PANTHER" id="PTHR48451:SF1">
    <property type="entry name" value="DUF4218 DOMAIN-CONTAINING PROTEIN"/>
    <property type="match status" value="1"/>
</dbReference>
<protein>
    <recommendedName>
        <fullName evidence="1">DUF4216 domain-containing protein</fullName>
    </recommendedName>
</protein>
<accession>A0A445DSU3</accession>
<dbReference type="EMBL" id="SDMP01000003">
    <property type="protein sequence ID" value="RYR66245.1"/>
    <property type="molecule type" value="Genomic_DNA"/>
</dbReference>
<dbReference type="Proteomes" id="UP000289738">
    <property type="component" value="Chromosome A03"/>
</dbReference>
<dbReference type="Pfam" id="PF13952">
    <property type="entry name" value="DUF4216"/>
    <property type="match status" value="1"/>
</dbReference>
<dbReference type="STRING" id="3818.A0A445DSU3"/>
<dbReference type="AlphaFoldDB" id="A0A445DSU3"/>
<keyword evidence="3" id="KW-1185">Reference proteome</keyword>
<name>A0A445DSU3_ARAHY</name>
<dbReference type="PANTHER" id="PTHR48451">
    <property type="entry name" value="DUF4218 DOMAIN-CONTAINING PROTEIN"/>
    <property type="match status" value="1"/>
</dbReference>
<organism evidence="2 3">
    <name type="scientific">Arachis hypogaea</name>
    <name type="common">Peanut</name>
    <dbReference type="NCBI Taxonomy" id="3818"/>
    <lineage>
        <taxon>Eukaryota</taxon>
        <taxon>Viridiplantae</taxon>
        <taxon>Streptophyta</taxon>
        <taxon>Embryophyta</taxon>
        <taxon>Tracheophyta</taxon>
        <taxon>Spermatophyta</taxon>
        <taxon>Magnoliopsida</taxon>
        <taxon>eudicotyledons</taxon>
        <taxon>Gunneridae</taxon>
        <taxon>Pentapetalae</taxon>
        <taxon>rosids</taxon>
        <taxon>fabids</taxon>
        <taxon>Fabales</taxon>
        <taxon>Fabaceae</taxon>
        <taxon>Papilionoideae</taxon>
        <taxon>50 kb inversion clade</taxon>
        <taxon>dalbergioids sensu lato</taxon>
        <taxon>Dalbergieae</taxon>
        <taxon>Pterocarpus clade</taxon>
        <taxon>Arachis</taxon>
    </lineage>
</organism>
<proteinExistence type="predicted"/>
<reference evidence="2 3" key="1">
    <citation type="submission" date="2019-01" db="EMBL/GenBank/DDBJ databases">
        <title>Sequencing of cultivated peanut Arachis hypogaea provides insights into genome evolution and oil improvement.</title>
        <authorList>
            <person name="Chen X."/>
        </authorList>
    </citation>
    <scope>NUCLEOTIDE SEQUENCE [LARGE SCALE GENOMIC DNA]</scope>
    <source>
        <strain evidence="3">cv. Fuhuasheng</strain>
        <tissue evidence="2">Leaves</tissue>
    </source>
</reference>
<dbReference type="InterPro" id="IPR025312">
    <property type="entry name" value="DUF4216"/>
</dbReference>